<dbReference type="AlphaFoldDB" id="A0AA39RFF5"/>
<comment type="caution">
    <text evidence="3">The sequence shown here is derived from an EMBL/GenBank/DDBJ whole genome shotgun (WGS) entry which is preliminary data.</text>
</comment>
<dbReference type="GO" id="GO:0004190">
    <property type="term" value="F:aspartic-type endopeptidase activity"/>
    <property type="evidence" value="ECO:0007669"/>
    <property type="project" value="InterPro"/>
</dbReference>
<feature type="transmembrane region" description="Helical" evidence="1">
    <location>
        <begin position="39"/>
        <end position="58"/>
    </location>
</feature>
<reference evidence="3" key="2">
    <citation type="submission" date="2023-06" db="EMBL/GenBank/DDBJ databases">
        <authorList>
            <person name="Swenson N.G."/>
            <person name="Wegrzyn J.L."/>
            <person name="Mcevoy S.L."/>
        </authorList>
    </citation>
    <scope>NUCLEOTIDE SEQUENCE</scope>
    <source>
        <strain evidence="3">NS2018</strain>
        <tissue evidence="3">Leaf</tissue>
    </source>
</reference>
<feature type="domain" description="Xylanase inhibitor C-terminal" evidence="2">
    <location>
        <begin position="101"/>
        <end position="161"/>
    </location>
</feature>
<gene>
    <name evidence="3" type="ORF">LWI29_000293</name>
</gene>
<keyword evidence="1" id="KW-0812">Transmembrane</keyword>
<evidence type="ECO:0000313" key="4">
    <source>
        <dbReference type="Proteomes" id="UP001168877"/>
    </source>
</evidence>
<name>A0AA39RFF5_ACESA</name>
<proteinExistence type="predicted"/>
<reference evidence="3" key="1">
    <citation type="journal article" date="2022" name="Plant J.">
        <title>Strategies of tolerance reflected in two North American maple genomes.</title>
        <authorList>
            <person name="McEvoy S.L."/>
            <person name="Sezen U.U."/>
            <person name="Trouern-Trend A."/>
            <person name="McMahon S.M."/>
            <person name="Schaberg P.G."/>
            <person name="Yang J."/>
            <person name="Wegrzyn J.L."/>
            <person name="Swenson N.G."/>
        </authorList>
    </citation>
    <scope>NUCLEOTIDE SEQUENCE</scope>
    <source>
        <strain evidence="3">NS2018</strain>
    </source>
</reference>
<dbReference type="Pfam" id="PF14541">
    <property type="entry name" value="TAXi_C"/>
    <property type="match status" value="1"/>
</dbReference>
<keyword evidence="1" id="KW-0472">Membrane</keyword>
<dbReference type="Proteomes" id="UP001168877">
    <property type="component" value="Unassembled WGS sequence"/>
</dbReference>
<organism evidence="3 4">
    <name type="scientific">Acer saccharum</name>
    <name type="common">Sugar maple</name>
    <dbReference type="NCBI Taxonomy" id="4024"/>
    <lineage>
        <taxon>Eukaryota</taxon>
        <taxon>Viridiplantae</taxon>
        <taxon>Streptophyta</taxon>
        <taxon>Embryophyta</taxon>
        <taxon>Tracheophyta</taxon>
        <taxon>Spermatophyta</taxon>
        <taxon>Magnoliopsida</taxon>
        <taxon>eudicotyledons</taxon>
        <taxon>Gunneridae</taxon>
        <taxon>Pentapetalae</taxon>
        <taxon>rosids</taxon>
        <taxon>malvids</taxon>
        <taxon>Sapindales</taxon>
        <taxon>Sapindaceae</taxon>
        <taxon>Hippocastanoideae</taxon>
        <taxon>Acereae</taxon>
        <taxon>Acer</taxon>
    </lineage>
</organism>
<protein>
    <recommendedName>
        <fullName evidence="2">Xylanase inhibitor C-terminal domain-containing protein</fullName>
    </recommendedName>
</protein>
<sequence length="174" mass="19217">MGLLEVRVYLCVSTESVWAQYADVANTSSPGCYPSVTTFLSLASIYLALATTLLTYWLKTTYWSRFSLLTWSTSDVATFSPAFIDSVDDVSAWRIYTYNIYYVRLLGLGVGGARVPISKDIFLLTKSVYGGVIIDTGTMVTTLPTVAYEALRDAFIAKTRGVRASNVLIFVTYC</sequence>
<dbReference type="Gene3D" id="2.40.70.10">
    <property type="entry name" value="Acid Proteases"/>
    <property type="match status" value="1"/>
</dbReference>
<dbReference type="SUPFAM" id="SSF50630">
    <property type="entry name" value="Acid proteases"/>
    <property type="match status" value="1"/>
</dbReference>
<dbReference type="InterPro" id="IPR021109">
    <property type="entry name" value="Peptidase_aspartic_dom_sf"/>
</dbReference>
<evidence type="ECO:0000313" key="3">
    <source>
        <dbReference type="EMBL" id="KAK0572911.1"/>
    </source>
</evidence>
<dbReference type="PANTHER" id="PTHR13683">
    <property type="entry name" value="ASPARTYL PROTEASES"/>
    <property type="match status" value="1"/>
</dbReference>
<accession>A0AA39RFF5</accession>
<keyword evidence="4" id="KW-1185">Reference proteome</keyword>
<evidence type="ECO:0000259" key="2">
    <source>
        <dbReference type="Pfam" id="PF14541"/>
    </source>
</evidence>
<dbReference type="InterPro" id="IPR032799">
    <property type="entry name" value="TAXi_C"/>
</dbReference>
<dbReference type="InterPro" id="IPR001461">
    <property type="entry name" value="Aspartic_peptidase_A1"/>
</dbReference>
<keyword evidence="1" id="KW-1133">Transmembrane helix</keyword>
<dbReference type="PANTHER" id="PTHR13683:SF265">
    <property type="entry name" value="PROTEIN ASPARTIC PROTEASE IN GUARD CELL 2"/>
    <property type="match status" value="1"/>
</dbReference>
<dbReference type="EMBL" id="JAUESC010000387">
    <property type="protein sequence ID" value="KAK0572911.1"/>
    <property type="molecule type" value="Genomic_DNA"/>
</dbReference>
<evidence type="ECO:0000256" key="1">
    <source>
        <dbReference type="SAM" id="Phobius"/>
    </source>
</evidence>
<dbReference type="GO" id="GO:0006508">
    <property type="term" value="P:proteolysis"/>
    <property type="evidence" value="ECO:0007669"/>
    <property type="project" value="InterPro"/>
</dbReference>